<evidence type="ECO:0000313" key="2">
    <source>
        <dbReference type="Proteomes" id="UP000714380"/>
    </source>
</evidence>
<protein>
    <recommendedName>
        <fullName evidence="3">Vanillate O-demethylase oxygenase-like C-terminal catalytic domain-containing protein</fullName>
    </recommendedName>
</protein>
<comment type="caution">
    <text evidence="1">The sequence shown here is derived from an EMBL/GenBank/DDBJ whole genome shotgun (WGS) entry which is preliminary data.</text>
</comment>
<dbReference type="EMBL" id="JAEDAH010000091">
    <property type="protein sequence ID" value="MCA6064749.1"/>
    <property type="molecule type" value="Genomic_DNA"/>
</dbReference>
<evidence type="ECO:0008006" key="3">
    <source>
        <dbReference type="Google" id="ProtNLM"/>
    </source>
</evidence>
<accession>A0ABS7ZSS3</accession>
<organism evidence="1 2">
    <name type="scientific">Thalassolituus marinus</name>
    <dbReference type="NCBI Taxonomy" id="671053"/>
    <lineage>
        <taxon>Bacteria</taxon>
        <taxon>Pseudomonadati</taxon>
        <taxon>Pseudomonadota</taxon>
        <taxon>Gammaproteobacteria</taxon>
        <taxon>Oceanospirillales</taxon>
        <taxon>Oceanospirillaceae</taxon>
        <taxon>Thalassolituus</taxon>
    </lineage>
</organism>
<dbReference type="Proteomes" id="UP000714380">
    <property type="component" value="Unassembled WGS sequence"/>
</dbReference>
<proteinExistence type="predicted"/>
<name>A0ABS7ZSS3_9GAMM</name>
<evidence type="ECO:0000313" key="1">
    <source>
        <dbReference type="EMBL" id="MCA6064749.1"/>
    </source>
</evidence>
<sequence length="240" mass="27735">MTMELHPLATPWRSERQFPSQLNIFDDDAFGFEVSGVGYRPCYESTWDIKGPPVIGKGLSYLDFRLILAKCKNKDSLFIPSSLLEIVKSESVELFNDDTYYLNVTALKEVKDIPINGLDFTFHTNEVEYKTRGDSIEYIWTISITERHFLQFIFSLAANKKIRPHIPAVEDYCSSIMQTVQIDFPDWVEREKAAAASISRDKNQVADIEPLVWKREADTSSYLDFRREVAEKAKQTEEQQ</sequence>
<gene>
    <name evidence="1" type="ORF">I9W95_14145</name>
</gene>
<keyword evidence="2" id="KW-1185">Reference proteome</keyword>
<reference evidence="1 2" key="1">
    <citation type="submission" date="2020-12" db="EMBL/GenBank/DDBJ databases">
        <title>Novel Thalassolituus-related marine hydrocarbonoclastic bacteria mediated algae-derived hydrocarbons mineralization in twilight zone of the northern South China Sea.</title>
        <authorList>
            <person name="Dong C."/>
        </authorList>
    </citation>
    <scope>NUCLEOTIDE SEQUENCE [LARGE SCALE GENOMIC DNA]</scope>
    <source>
        <strain evidence="1 2">IMCC1826</strain>
    </source>
</reference>